<reference evidence="1" key="1">
    <citation type="submission" date="2022-11" db="EMBL/GenBank/DDBJ databases">
        <title>Centuries of genome instability and evolution in soft-shell clam transmissible cancer (bioRxiv).</title>
        <authorList>
            <person name="Hart S.F.M."/>
            <person name="Yonemitsu M.A."/>
            <person name="Giersch R.M."/>
            <person name="Beal B.F."/>
            <person name="Arriagada G."/>
            <person name="Davis B.W."/>
            <person name="Ostrander E.A."/>
            <person name="Goff S.P."/>
            <person name="Metzger M.J."/>
        </authorList>
    </citation>
    <scope>NUCLEOTIDE SEQUENCE</scope>
    <source>
        <strain evidence="1">MELC-2E11</strain>
        <tissue evidence="1">Siphon/mantle</tissue>
    </source>
</reference>
<proteinExistence type="predicted"/>
<evidence type="ECO:0000313" key="2">
    <source>
        <dbReference type="Proteomes" id="UP001164746"/>
    </source>
</evidence>
<gene>
    <name evidence="1" type="ORF">MAR_010834</name>
</gene>
<organism evidence="1 2">
    <name type="scientific">Mya arenaria</name>
    <name type="common">Soft-shell clam</name>
    <dbReference type="NCBI Taxonomy" id="6604"/>
    <lineage>
        <taxon>Eukaryota</taxon>
        <taxon>Metazoa</taxon>
        <taxon>Spiralia</taxon>
        <taxon>Lophotrochozoa</taxon>
        <taxon>Mollusca</taxon>
        <taxon>Bivalvia</taxon>
        <taxon>Autobranchia</taxon>
        <taxon>Heteroconchia</taxon>
        <taxon>Euheterodonta</taxon>
        <taxon>Imparidentia</taxon>
        <taxon>Neoheterodontei</taxon>
        <taxon>Myida</taxon>
        <taxon>Myoidea</taxon>
        <taxon>Myidae</taxon>
        <taxon>Mya</taxon>
    </lineage>
</organism>
<protein>
    <recommendedName>
        <fullName evidence="3">MULE transposase domain-containing protein</fullName>
    </recommendedName>
</protein>
<evidence type="ECO:0000313" key="1">
    <source>
        <dbReference type="EMBL" id="WAR25130.1"/>
    </source>
</evidence>
<keyword evidence="2" id="KW-1185">Reference proteome</keyword>
<evidence type="ECO:0008006" key="3">
    <source>
        <dbReference type="Google" id="ProtNLM"/>
    </source>
</evidence>
<dbReference type="Proteomes" id="UP001164746">
    <property type="component" value="Chromosome 14"/>
</dbReference>
<accession>A0ABY7FSD5</accession>
<dbReference type="EMBL" id="CP111025">
    <property type="protein sequence ID" value="WAR25130.1"/>
    <property type="molecule type" value="Genomic_DNA"/>
</dbReference>
<sequence>MDYEQALWRETWRCFTNLNSTGCIFHWGQAVWRHVKHLGLATTYQHDQGTNDFVRKLPSLPFLPASRIRDIFMALMDINSPTTLSC</sequence>
<name>A0ABY7FSD5_MYAAR</name>